<evidence type="ECO:0000259" key="2">
    <source>
        <dbReference type="Pfam" id="PF20150"/>
    </source>
</evidence>
<keyword evidence="4" id="KW-1185">Reference proteome</keyword>
<evidence type="ECO:0000256" key="1">
    <source>
        <dbReference type="SAM" id="MobiDB-lite"/>
    </source>
</evidence>
<feature type="region of interest" description="Disordered" evidence="1">
    <location>
        <begin position="26"/>
        <end position="64"/>
    </location>
</feature>
<name>A0A395MP47_9HYPO</name>
<evidence type="ECO:0000313" key="3">
    <source>
        <dbReference type="EMBL" id="RFN49731.1"/>
    </source>
</evidence>
<evidence type="ECO:0000313" key="4">
    <source>
        <dbReference type="Proteomes" id="UP000265631"/>
    </source>
</evidence>
<organism evidence="3 4">
    <name type="scientific">Fusarium flagelliforme</name>
    <dbReference type="NCBI Taxonomy" id="2675880"/>
    <lineage>
        <taxon>Eukaryota</taxon>
        <taxon>Fungi</taxon>
        <taxon>Dikarya</taxon>
        <taxon>Ascomycota</taxon>
        <taxon>Pezizomycotina</taxon>
        <taxon>Sordariomycetes</taxon>
        <taxon>Hypocreomycetidae</taxon>
        <taxon>Hypocreales</taxon>
        <taxon>Nectriaceae</taxon>
        <taxon>Fusarium</taxon>
        <taxon>Fusarium incarnatum-equiseti species complex</taxon>
    </lineage>
</organism>
<dbReference type="AlphaFoldDB" id="A0A395MP47"/>
<accession>A0A395MP47</accession>
<reference evidence="3 4" key="1">
    <citation type="journal article" date="2018" name="PLoS Pathog.">
        <title>Evolution of structural diversity of trichothecenes, a family of toxins produced by plant pathogenic and entomopathogenic fungi.</title>
        <authorList>
            <person name="Proctor R.H."/>
            <person name="McCormick S.P."/>
            <person name="Kim H.S."/>
            <person name="Cardoza R.E."/>
            <person name="Stanley A.M."/>
            <person name="Lindo L."/>
            <person name="Kelly A."/>
            <person name="Brown D.W."/>
            <person name="Lee T."/>
            <person name="Vaughan M.M."/>
            <person name="Alexander N.J."/>
            <person name="Busman M."/>
            <person name="Gutierrez S."/>
        </authorList>
    </citation>
    <scope>NUCLEOTIDE SEQUENCE [LARGE SCALE GENOMIC DNA]</scope>
    <source>
        <strain evidence="3 4">NRRL 13405</strain>
    </source>
</reference>
<protein>
    <recommendedName>
        <fullName evidence="2">2EXR domain-containing protein</fullName>
    </recommendedName>
</protein>
<feature type="domain" description="2EXR" evidence="2">
    <location>
        <begin position="68"/>
        <end position="150"/>
    </location>
</feature>
<comment type="caution">
    <text evidence="3">The sequence shown here is derived from an EMBL/GenBank/DDBJ whole genome shotgun (WGS) entry which is preliminary data.</text>
</comment>
<dbReference type="EMBL" id="PXXK01000166">
    <property type="protein sequence ID" value="RFN49731.1"/>
    <property type="molecule type" value="Genomic_DNA"/>
</dbReference>
<proteinExistence type="predicted"/>
<dbReference type="Proteomes" id="UP000265631">
    <property type="component" value="Unassembled WGS sequence"/>
</dbReference>
<dbReference type="InterPro" id="IPR045518">
    <property type="entry name" value="2EXR"/>
</dbReference>
<dbReference type="OrthoDB" id="5022951at2759"/>
<feature type="compositionally biased region" description="Low complexity" evidence="1">
    <location>
        <begin position="40"/>
        <end position="60"/>
    </location>
</feature>
<gene>
    <name evidence="3" type="ORF">FIE12Z_6015</name>
</gene>
<feature type="region of interest" description="Disordered" evidence="1">
    <location>
        <begin position="1"/>
        <end position="20"/>
    </location>
</feature>
<sequence>MDNTPPRRNLPTQILSPPCPNRRILFLERADAPLQQAGTSQQDSESQQQDGSSQASASQQQDDELQSFHPFSQLPRELQDQIWEYALDMSAITAHYVDVELKRDVWKVRVLNIKRECDGCKLRRGRESTEAIYPVRQALMQTCRRSYAFVRDVWGSPDTPLLENGGSHRDITECNCTVPISWRATPVGSALQAPYYVLMNRGGSPLPRTQSMKRVDTSCDLMIFYYSVPNVFGNDGTPSDFKRGAGTNVKQVAVPYSSTGFYHYMPSLACMLGVLNELRTLYLLIDPSQVYIPPRIIVDGRLVPLLEEDPLGTRNLQLREYLHRHRRTPRDTSRKTFRLRDRIYYELPDEAVLYMAFPENVTLSFLAIEEVAREQREKNGGIPLPPLVIRFMSWKLAPDLRDRFETNPELL</sequence>
<dbReference type="Pfam" id="PF20150">
    <property type="entry name" value="2EXR"/>
    <property type="match status" value="1"/>
</dbReference>